<proteinExistence type="predicted"/>
<evidence type="ECO:0000313" key="3">
    <source>
        <dbReference type="Proteomes" id="UP000494106"/>
    </source>
</evidence>
<dbReference type="OrthoDB" id="6350087at2759"/>
<dbReference type="EMBL" id="CADEBC010000592">
    <property type="protein sequence ID" value="CAB3257798.1"/>
    <property type="molecule type" value="Genomic_DNA"/>
</dbReference>
<reference evidence="3 4" key="1">
    <citation type="submission" date="2020-04" db="EMBL/GenBank/DDBJ databases">
        <authorList>
            <person name="Wallbank WR R."/>
            <person name="Pardo Diaz C."/>
            <person name="Kozak K."/>
            <person name="Martin S."/>
            <person name="Jiggins C."/>
            <person name="Moest M."/>
            <person name="Warren A I."/>
            <person name="Byers J.R.P. K."/>
            <person name="Montejo-Kovacevich G."/>
            <person name="Yen C E."/>
        </authorList>
    </citation>
    <scope>NUCLEOTIDE SEQUENCE [LARGE SCALE GENOMIC DNA]</scope>
</reference>
<dbReference type="Proteomes" id="UP000494256">
    <property type="component" value="Unassembled WGS sequence"/>
</dbReference>
<comment type="caution">
    <text evidence="2">The sequence shown here is derived from an EMBL/GenBank/DDBJ whole genome shotgun (WGS) entry which is preliminary data.</text>
</comment>
<protein>
    <submittedName>
        <fullName evidence="2">Uncharacterized protein</fullName>
    </submittedName>
</protein>
<accession>A0A8S1BGZ1</accession>
<gene>
    <name evidence="2" type="ORF">APLA_LOCUS16178</name>
    <name evidence="1" type="ORF">APLA_LOCUS8674</name>
</gene>
<evidence type="ECO:0000313" key="4">
    <source>
        <dbReference type="Proteomes" id="UP000494256"/>
    </source>
</evidence>
<evidence type="ECO:0000313" key="2">
    <source>
        <dbReference type="EMBL" id="CAB3257798.1"/>
    </source>
</evidence>
<organism evidence="2 3">
    <name type="scientific">Arctia plantaginis</name>
    <name type="common">Wood tiger moth</name>
    <name type="synonym">Phalaena plantaginis</name>
    <dbReference type="NCBI Taxonomy" id="874455"/>
    <lineage>
        <taxon>Eukaryota</taxon>
        <taxon>Metazoa</taxon>
        <taxon>Ecdysozoa</taxon>
        <taxon>Arthropoda</taxon>
        <taxon>Hexapoda</taxon>
        <taxon>Insecta</taxon>
        <taxon>Pterygota</taxon>
        <taxon>Neoptera</taxon>
        <taxon>Endopterygota</taxon>
        <taxon>Lepidoptera</taxon>
        <taxon>Glossata</taxon>
        <taxon>Ditrysia</taxon>
        <taxon>Noctuoidea</taxon>
        <taxon>Erebidae</taxon>
        <taxon>Arctiinae</taxon>
        <taxon>Arctia</taxon>
    </lineage>
</organism>
<dbReference type="Proteomes" id="UP000494106">
    <property type="component" value="Unassembled WGS sequence"/>
</dbReference>
<sequence length="108" mass="12033">MLIAQIFCATEVNQNTIGSTISSPANLSYEELVYIIQERHGVPQRPRILSPCARAILGCCKQNQINEECSEALGCGAFFFDDNPCDDRFVLDALKAANTFYNQLKRKA</sequence>
<dbReference type="EMBL" id="CADEBD010000308">
    <property type="protein sequence ID" value="CAB3239405.1"/>
    <property type="molecule type" value="Genomic_DNA"/>
</dbReference>
<name>A0A8S1BGZ1_ARCPL</name>
<dbReference type="AlphaFoldDB" id="A0A8S1BGZ1"/>
<keyword evidence="3" id="KW-1185">Reference proteome</keyword>
<evidence type="ECO:0000313" key="1">
    <source>
        <dbReference type="EMBL" id="CAB3239405.1"/>
    </source>
</evidence>